<organism evidence="1 2">
    <name type="scientific">Bacillus mycoides</name>
    <dbReference type="NCBI Taxonomy" id="1405"/>
    <lineage>
        <taxon>Bacteria</taxon>
        <taxon>Bacillati</taxon>
        <taxon>Bacillota</taxon>
        <taxon>Bacilli</taxon>
        <taxon>Bacillales</taxon>
        <taxon>Bacillaceae</taxon>
        <taxon>Bacillus</taxon>
        <taxon>Bacillus cereus group</taxon>
    </lineage>
</organism>
<accession>A0A3D9VRA5</accession>
<comment type="caution">
    <text evidence="1">The sequence shown here is derived from an EMBL/GenBank/DDBJ whole genome shotgun (WGS) entry which is preliminary data.</text>
</comment>
<gene>
    <name evidence="1" type="ORF">DET55_102156</name>
</gene>
<evidence type="ECO:0000313" key="1">
    <source>
        <dbReference type="EMBL" id="REF40784.1"/>
    </source>
</evidence>
<dbReference type="AlphaFoldDB" id="A0A3D9VRA5"/>
<dbReference type="Proteomes" id="UP000256530">
    <property type="component" value="Unassembled WGS sequence"/>
</dbReference>
<evidence type="ECO:0000313" key="2">
    <source>
        <dbReference type="Proteomes" id="UP000256530"/>
    </source>
</evidence>
<protein>
    <submittedName>
        <fullName evidence="1">Abi-like protein</fullName>
    </submittedName>
</protein>
<dbReference type="EMBL" id="QTTY01000002">
    <property type="protein sequence ID" value="REF40784.1"/>
    <property type="molecule type" value="Genomic_DNA"/>
</dbReference>
<sequence>MPVDKEFNTITNQIRLLKDRGLQFNDFISAKNHLLDKNYFNLINGLETLLLDDPKNPPKKYTKKSFENFLRIYDFDKKFSSLIFQKISEFETKLKASIAYHFCKNHCSTLAENNNYIDIQCYNIPKTTDGPKQYVDYFYNQHNPRTTHKLFKNTYNYRGKFRGTFDGIVTYNSNTTTLKGSFSGRFGSTSIREVKEGSCTFNNSKQSALLSLLHSMTTTSGTKIFLSINIAKDETIQGLTYIDDCKIKFPYINEYNNPPFWVIIKTLMLNDIIVLMYGLKKRTFDAVLKDFKLHPNDKEKFFNSLEIIRELRNSCAHFELVNRFRTPNKLKINARLISELHLNPIRSQYVIKLYDVLKVLRVYVDLSEIKLFLLDYWNSEEKFGNINISISLFDRMGNSNIDDWI</sequence>
<proteinExistence type="predicted"/>
<dbReference type="RefSeq" id="WP_113935660.1">
    <property type="nucleotide sequence ID" value="NZ_QTTY01000002.1"/>
</dbReference>
<dbReference type="InterPro" id="IPR011664">
    <property type="entry name" value="Abi_system_AbiD/AbiF-like"/>
</dbReference>
<reference evidence="1 2" key="1">
    <citation type="submission" date="2018-08" db="EMBL/GenBank/DDBJ databases">
        <title>Freshwater and sediment microbial communities from various areas in North America, analyzing microbe dynamics in response to fracking.</title>
        <authorList>
            <person name="Lamendella R."/>
        </authorList>
    </citation>
    <scope>NUCLEOTIDE SEQUENCE [LARGE SCALE GENOMIC DNA]</scope>
    <source>
        <strain evidence="1 2">DB-1</strain>
    </source>
</reference>
<dbReference type="Pfam" id="PF07751">
    <property type="entry name" value="Abi_2"/>
    <property type="match status" value="2"/>
</dbReference>
<name>A0A3D9VRA5_BACMY</name>